<organism evidence="1 2">
    <name type="scientific">Paracoccus spongiarum</name>
    <dbReference type="NCBI Taxonomy" id="3064387"/>
    <lineage>
        <taxon>Bacteria</taxon>
        <taxon>Pseudomonadati</taxon>
        <taxon>Pseudomonadota</taxon>
        <taxon>Alphaproteobacteria</taxon>
        <taxon>Rhodobacterales</taxon>
        <taxon>Paracoccaceae</taxon>
        <taxon>Paracoccus</taxon>
    </lineage>
</organism>
<protein>
    <submittedName>
        <fullName evidence="1">Uncharacterized protein</fullName>
    </submittedName>
</protein>
<comment type="caution">
    <text evidence="1">The sequence shown here is derived from an EMBL/GenBank/DDBJ whole genome shotgun (WGS) entry which is preliminary data.</text>
</comment>
<keyword evidence="2" id="KW-1185">Reference proteome</keyword>
<dbReference type="Proteomes" id="UP001224997">
    <property type="component" value="Unassembled WGS sequence"/>
</dbReference>
<evidence type="ECO:0000313" key="2">
    <source>
        <dbReference type="Proteomes" id="UP001224997"/>
    </source>
</evidence>
<evidence type="ECO:0000313" key="1">
    <source>
        <dbReference type="EMBL" id="MDP5307464.1"/>
    </source>
</evidence>
<sequence>MPPLDLTRCETVTIAGRAIADIGHLGRSVWQEAPGLPLPEDPPQPY</sequence>
<proteinExistence type="predicted"/>
<reference evidence="1 2" key="1">
    <citation type="submission" date="2023-08" db="EMBL/GenBank/DDBJ databases">
        <authorList>
            <person name="Park J.-S."/>
        </authorList>
    </citation>
    <scope>NUCLEOTIDE SEQUENCE [LARGE SCALE GENOMIC DNA]</scope>
    <source>
        <strain evidence="1 2">2205BS29-5</strain>
    </source>
</reference>
<name>A0ABT9JC93_9RHOB</name>
<dbReference type="RefSeq" id="WP_305963315.1">
    <property type="nucleotide sequence ID" value="NZ_JAVAMQ010000008.1"/>
</dbReference>
<gene>
    <name evidence="1" type="ORF">Q5Y72_10210</name>
</gene>
<accession>A0ABT9JC93</accession>
<dbReference type="EMBL" id="JAVAMQ010000008">
    <property type="protein sequence ID" value="MDP5307464.1"/>
    <property type="molecule type" value="Genomic_DNA"/>
</dbReference>